<keyword evidence="5 7" id="KW-1133">Transmembrane helix</keyword>
<keyword evidence="3" id="KW-1003">Cell membrane</keyword>
<evidence type="ECO:0000256" key="2">
    <source>
        <dbReference type="ARBA" id="ARBA00004936"/>
    </source>
</evidence>
<dbReference type="PANTHER" id="PTHR47371:SF3">
    <property type="entry name" value="PHOSPHOGLYCEROL TRANSFERASE I"/>
    <property type="match status" value="1"/>
</dbReference>
<feature type="transmembrane region" description="Helical" evidence="7">
    <location>
        <begin position="50"/>
        <end position="70"/>
    </location>
</feature>
<evidence type="ECO:0000256" key="5">
    <source>
        <dbReference type="ARBA" id="ARBA00022989"/>
    </source>
</evidence>
<evidence type="ECO:0000256" key="6">
    <source>
        <dbReference type="ARBA" id="ARBA00023136"/>
    </source>
</evidence>
<comment type="caution">
    <text evidence="9">The sequence shown here is derived from an EMBL/GenBank/DDBJ whole genome shotgun (WGS) entry which is preliminary data.</text>
</comment>
<keyword evidence="10" id="KW-1185">Reference proteome</keyword>
<feature type="transmembrane region" description="Helical" evidence="7">
    <location>
        <begin position="21"/>
        <end position="38"/>
    </location>
</feature>
<evidence type="ECO:0000256" key="7">
    <source>
        <dbReference type="SAM" id="Phobius"/>
    </source>
</evidence>
<evidence type="ECO:0000259" key="8">
    <source>
        <dbReference type="Pfam" id="PF00884"/>
    </source>
</evidence>
<evidence type="ECO:0000256" key="4">
    <source>
        <dbReference type="ARBA" id="ARBA00022692"/>
    </source>
</evidence>
<dbReference type="SUPFAM" id="SSF53649">
    <property type="entry name" value="Alkaline phosphatase-like"/>
    <property type="match status" value="1"/>
</dbReference>
<dbReference type="PANTHER" id="PTHR47371">
    <property type="entry name" value="LIPOTEICHOIC ACID SYNTHASE"/>
    <property type="match status" value="1"/>
</dbReference>
<dbReference type="Pfam" id="PF00884">
    <property type="entry name" value="Sulfatase"/>
    <property type="match status" value="1"/>
</dbReference>
<evidence type="ECO:0000313" key="9">
    <source>
        <dbReference type="EMBL" id="MET3617927.1"/>
    </source>
</evidence>
<dbReference type="InterPro" id="IPR000917">
    <property type="entry name" value="Sulfatase_N"/>
</dbReference>
<feature type="transmembrane region" description="Helical" evidence="7">
    <location>
        <begin position="130"/>
        <end position="149"/>
    </location>
</feature>
<evidence type="ECO:0000256" key="3">
    <source>
        <dbReference type="ARBA" id="ARBA00022475"/>
    </source>
</evidence>
<feature type="transmembrane region" description="Helical" evidence="7">
    <location>
        <begin position="161"/>
        <end position="179"/>
    </location>
</feature>
<dbReference type="EMBL" id="JBEPMA010000011">
    <property type="protein sequence ID" value="MET3617927.1"/>
    <property type="molecule type" value="Genomic_DNA"/>
</dbReference>
<dbReference type="InterPro" id="IPR017850">
    <property type="entry name" value="Alkaline_phosphatase_core_sf"/>
</dbReference>
<dbReference type="CDD" id="cd16015">
    <property type="entry name" value="LTA_synthase"/>
    <property type="match status" value="1"/>
</dbReference>
<protein>
    <submittedName>
        <fullName evidence="9">Phosphoglycerol transferase MdoB-like AlkP superfamily enzyme</fullName>
    </submittedName>
</protein>
<gene>
    <name evidence="9" type="ORF">ABID14_001562</name>
</gene>
<evidence type="ECO:0000256" key="1">
    <source>
        <dbReference type="ARBA" id="ARBA00004651"/>
    </source>
</evidence>
<reference evidence="9 10" key="1">
    <citation type="submission" date="2024-06" db="EMBL/GenBank/DDBJ databases">
        <title>Genomic Encyclopedia of Type Strains, Phase IV (KMG-IV): sequencing the most valuable type-strain genomes for metagenomic binning, comparative biology and taxonomic classification.</title>
        <authorList>
            <person name="Goeker M."/>
        </authorList>
    </citation>
    <scope>NUCLEOTIDE SEQUENCE [LARGE SCALE GENOMIC DNA]</scope>
    <source>
        <strain evidence="9 10">DSM 21460</strain>
    </source>
</reference>
<keyword evidence="6 7" id="KW-0472">Membrane</keyword>
<evidence type="ECO:0000313" key="10">
    <source>
        <dbReference type="Proteomes" id="UP001549162"/>
    </source>
</evidence>
<accession>A0ABV2JAV6</accession>
<dbReference type="RefSeq" id="WP_354368817.1">
    <property type="nucleotide sequence ID" value="NZ_JBEPMA010000011.1"/>
</dbReference>
<comment type="subcellular location">
    <subcellularLocation>
        <location evidence="1">Cell membrane</location>
        <topology evidence="1">Multi-pass membrane protein</topology>
    </subcellularLocation>
</comment>
<dbReference type="InterPro" id="IPR050448">
    <property type="entry name" value="OpgB/LTA_synthase_biosynth"/>
</dbReference>
<feature type="domain" description="Sulfatase N-terminal" evidence="8">
    <location>
        <begin position="250"/>
        <end position="561"/>
    </location>
</feature>
<comment type="pathway">
    <text evidence="2">Cell wall biogenesis; lipoteichoic acid biosynthesis.</text>
</comment>
<feature type="transmembrane region" description="Helical" evidence="7">
    <location>
        <begin position="77"/>
        <end position="95"/>
    </location>
</feature>
<dbReference type="Proteomes" id="UP001549162">
    <property type="component" value="Unassembled WGS sequence"/>
</dbReference>
<sequence length="619" mass="71721">MKGLVNREKNKITRSFKYADIFGQLIFALCITVVMFVLTPSDDIIIKEVFKNPLTILLNIIPVFLLGILFQSIFGRFRLAVILNSCLYFVIYIIHRTKVLYRNAPLVFSDFKLGFEAANMVKQSYFPDKLAIVVPIIALIIILFATKRIDKSKIVVKQRFIGTFSVIVAAFCLYNFVYAKDNIYYSLPQKGNPYNLLNHFNSKGFNYTFIHNLKDSFVRPPVGYNRDEIKNYESIDKSEELSVIQYNQKPNIIWIMGEAFTDISQNPAFSFDKGYDPNENFKRLQSEAVLSGRIVTPSFGGGTGDTEFDVLTGTLTTDVSANGSISFNSIKRNINSLPRFLNLIGYETRAFHPGYEWFYRRNEVYPKIGFKESFFLENIENPDIKGEYVSEKQFTQILIDRFEQAIDENEAPIFDYAVDIQNHGPYYYDKYKENYPYYCDYELSNEAANAFGAYFLGVKDMDIMLGEVYDMINTKDEPIIMVFYGDHLPSLGSDPSAYDEIGKTLNWDNLEKEIEYYSTPYLILANSKGREFLNKENIEIDYGDIISTNYLASTVLDLLDYSKADNFFAYNSELRKKLPIISRHFIFNGEKSYPRDKVGSDAAEFYSYYKKYEYYRIND</sequence>
<dbReference type="Gene3D" id="3.40.720.10">
    <property type="entry name" value="Alkaline Phosphatase, subunit A"/>
    <property type="match status" value="1"/>
</dbReference>
<keyword evidence="4 7" id="KW-0812">Transmembrane</keyword>
<organism evidence="9 10">
    <name type="scientific">Peptoniphilus olsenii</name>
    <dbReference type="NCBI Taxonomy" id="411570"/>
    <lineage>
        <taxon>Bacteria</taxon>
        <taxon>Bacillati</taxon>
        <taxon>Bacillota</taxon>
        <taxon>Tissierellia</taxon>
        <taxon>Tissierellales</taxon>
        <taxon>Peptoniphilaceae</taxon>
        <taxon>Peptoniphilus</taxon>
    </lineage>
</organism>
<proteinExistence type="predicted"/>
<name>A0ABV2JAV6_9FIRM</name>